<sequence length="89" mass="10093">MHQPHSSPHLHPSEYGSAGTPRAFPRRLHRPRPAAACALAADIAVAVACPTQAYHESSRDWDRDATWECRGPPPPQQQRQQHRDWDPRD</sequence>
<dbReference type="EMBL" id="KV417791">
    <property type="protein sequence ID" value="KZP06371.1"/>
    <property type="molecule type" value="Genomic_DNA"/>
</dbReference>
<accession>A0A167WQL5</accession>
<feature type="compositionally biased region" description="Basic and acidic residues" evidence="1">
    <location>
        <begin position="56"/>
        <end position="67"/>
    </location>
</feature>
<proteinExistence type="predicted"/>
<feature type="compositionally biased region" description="Low complexity" evidence="1">
    <location>
        <begin position="1"/>
        <end position="10"/>
    </location>
</feature>
<gene>
    <name evidence="2" type="ORF">FIBSPDRAFT_876605</name>
</gene>
<organism evidence="2">
    <name type="scientific">Athelia psychrophila</name>
    <dbReference type="NCBI Taxonomy" id="1759441"/>
    <lineage>
        <taxon>Eukaryota</taxon>
        <taxon>Fungi</taxon>
        <taxon>Dikarya</taxon>
        <taxon>Basidiomycota</taxon>
        <taxon>Agaricomycotina</taxon>
        <taxon>Agaricomycetes</taxon>
        <taxon>Agaricomycetidae</taxon>
        <taxon>Atheliales</taxon>
        <taxon>Atheliaceae</taxon>
        <taxon>Athelia</taxon>
    </lineage>
</organism>
<name>A0A167WQL5_9AGAM</name>
<reference evidence="2" key="1">
    <citation type="journal article" date="2016" name="Mol. Biol. Evol.">
        <title>Comparative Genomics of Early-Diverging Mushroom-Forming Fungi Provides Insights into the Origins of Lignocellulose Decay Capabilities.</title>
        <authorList>
            <person name="Nagy L.G."/>
            <person name="Riley R."/>
            <person name="Tritt A."/>
            <person name="Adam C."/>
            <person name="Daum C."/>
            <person name="Floudas D."/>
            <person name="Sun H."/>
            <person name="Yadav J.S."/>
            <person name="Pangilinan J."/>
            <person name="Larsson K.H."/>
            <person name="Matsuura K."/>
            <person name="Barry K."/>
            <person name="Labutti K."/>
            <person name="Kuo R."/>
            <person name="Ohm R.A."/>
            <person name="Bhattacharya S.S."/>
            <person name="Shirouzu T."/>
            <person name="Yoshinaga Y."/>
            <person name="Martin F.M."/>
            <person name="Grigoriev I.V."/>
            <person name="Hibbett D.S."/>
        </authorList>
    </citation>
    <scope>NUCLEOTIDE SEQUENCE [LARGE SCALE GENOMIC DNA]</scope>
    <source>
        <strain evidence="2">CBS 109695</strain>
    </source>
</reference>
<feature type="region of interest" description="Disordered" evidence="1">
    <location>
        <begin position="53"/>
        <end position="89"/>
    </location>
</feature>
<feature type="region of interest" description="Disordered" evidence="1">
    <location>
        <begin position="1"/>
        <end position="28"/>
    </location>
</feature>
<evidence type="ECO:0000256" key="1">
    <source>
        <dbReference type="SAM" id="MobiDB-lite"/>
    </source>
</evidence>
<dbReference type="AlphaFoldDB" id="A0A167WQL5"/>
<evidence type="ECO:0000313" key="2">
    <source>
        <dbReference type="EMBL" id="KZP06371.1"/>
    </source>
</evidence>
<protein>
    <submittedName>
        <fullName evidence="2">Uncharacterized protein</fullName>
    </submittedName>
</protein>